<dbReference type="RefSeq" id="WP_061125120.1">
    <property type="nucleotide sequence ID" value="NZ_FCOF02000013.1"/>
</dbReference>
<evidence type="ECO:0000256" key="2">
    <source>
        <dbReference type="SAM" id="SignalP"/>
    </source>
</evidence>
<protein>
    <recommendedName>
        <fullName evidence="5">Lipoprotein</fullName>
    </recommendedName>
</protein>
<feature type="region of interest" description="Disordered" evidence="1">
    <location>
        <begin position="81"/>
        <end position="106"/>
    </location>
</feature>
<dbReference type="Proteomes" id="UP000054870">
    <property type="component" value="Unassembled WGS sequence"/>
</dbReference>
<evidence type="ECO:0008006" key="5">
    <source>
        <dbReference type="Google" id="ProtNLM"/>
    </source>
</evidence>
<dbReference type="AlphaFoldDB" id="A0A158BE78"/>
<evidence type="ECO:0000313" key="4">
    <source>
        <dbReference type="Proteomes" id="UP000054870"/>
    </source>
</evidence>
<organism evidence="3 4">
    <name type="scientific">Caballeronia catudaia</name>
    <dbReference type="NCBI Taxonomy" id="1777136"/>
    <lineage>
        <taxon>Bacteria</taxon>
        <taxon>Pseudomonadati</taxon>
        <taxon>Pseudomonadota</taxon>
        <taxon>Betaproteobacteria</taxon>
        <taxon>Burkholderiales</taxon>
        <taxon>Burkholderiaceae</taxon>
        <taxon>Caballeronia</taxon>
    </lineage>
</organism>
<gene>
    <name evidence="3" type="ORF">AWB75_03257</name>
</gene>
<dbReference type="OrthoDB" id="9131151at2"/>
<dbReference type="EMBL" id="FCOF02000013">
    <property type="protein sequence ID" value="SAK67667.1"/>
    <property type="molecule type" value="Genomic_DNA"/>
</dbReference>
<evidence type="ECO:0000313" key="3">
    <source>
        <dbReference type="EMBL" id="SAK67667.1"/>
    </source>
</evidence>
<keyword evidence="2" id="KW-0732">Signal</keyword>
<feature type="signal peptide" evidence="2">
    <location>
        <begin position="1"/>
        <end position="28"/>
    </location>
</feature>
<name>A0A158BE78_9BURK</name>
<evidence type="ECO:0000256" key="1">
    <source>
        <dbReference type="SAM" id="MobiDB-lite"/>
    </source>
</evidence>
<accession>A0A158BE78</accession>
<feature type="chain" id="PRO_5007621781" description="Lipoprotein" evidence="2">
    <location>
        <begin position="29"/>
        <end position="136"/>
    </location>
</feature>
<keyword evidence="4" id="KW-1185">Reference proteome</keyword>
<sequence length="136" mass="14775">MRTHQTRRAVCAAIAALTLGALCETSVAANSGDNADARPIAVDVDSGPITLAVQTPSGGTSRLTYADDDGWRLDDRDTRLKSTEARITPASTEPQKEASGSERPMTVFIDGPTGYTYVWMRDQGWKFVGRLSDRKR</sequence>
<reference evidence="3" key="1">
    <citation type="submission" date="2016-01" db="EMBL/GenBank/DDBJ databases">
        <authorList>
            <person name="Peeters C."/>
        </authorList>
    </citation>
    <scope>NUCLEOTIDE SEQUENCE [LARGE SCALE GENOMIC DNA]</scope>
    <source>
        <strain evidence="3">LMG 29318</strain>
    </source>
</reference>
<proteinExistence type="predicted"/>
<comment type="caution">
    <text evidence="3">The sequence shown here is derived from an EMBL/GenBank/DDBJ whole genome shotgun (WGS) entry which is preliminary data.</text>
</comment>